<comment type="caution">
    <text evidence="2">The sequence shown here is derived from an EMBL/GenBank/DDBJ whole genome shotgun (WGS) entry which is preliminary data.</text>
</comment>
<dbReference type="Proteomes" id="UP000245956">
    <property type="component" value="Unassembled WGS sequence"/>
</dbReference>
<feature type="compositionally biased region" description="Low complexity" evidence="1">
    <location>
        <begin position="474"/>
        <end position="486"/>
    </location>
</feature>
<feature type="compositionally biased region" description="Low complexity" evidence="1">
    <location>
        <begin position="136"/>
        <end position="145"/>
    </location>
</feature>
<evidence type="ECO:0000313" key="2">
    <source>
        <dbReference type="EMBL" id="PWI76702.1"/>
    </source>
</evidence>
<evidence type="ECO:0000313" key="3">
    <source>
        <dbReference type="Proteomes" id="UP000245956"/>
    </source>
</evidence>
<name>A0A2U3EQD2_PURLI</name>
<proteinExistence type="predicted"/>
<accession>A0A2U3EQD2</accession>
<protein>
    <submittedName>
        <fullName evidence="2">Uncharacterized protein</fullName>
    </submittedName>
</protein>
<organism evidence="2 3">
    <name type="scientific">Purpureocillium lilacinum</name>
    <name type="common">Paecilomyces lilacinus</name>
    <dbReference type="NCBI Taxonomy" id="33203"/>
    <lineage>
        <taxon>Eukaryota</taxon>
        <taxon>Fungi</taxon>
        <taxon>Dikarya</taxon>
        <taxon>Ascomycota</taxon>
        <taxon>Pezizomycotina</taxon>
        <taxon>Sordariomycetes</taxon>
        <taxon>Hypocreomycetidae</taxon>
        <taxon>Hypocreales</taxon>
        <taxon>Ophiocordycipitaceae</taxon>
        <taxon>Purpureocillium</taxon>
    </lineage>
</organism>
<evidence type="ECO:0000256" key="1">
    <source>
        <dbReference type="SAM" id="MobiDB-lite"/>
    </source>
</evidence>
<feature type="region of interest" description="Disordered" evidence="1">
    <location>
        <begin position="98"/>
        <end position="153"/>
    </location>
</feature>
<dbReference type="AlphaFoldDB" id="A0A2U3EQD2"/>
<reference evidence="2 3" key="1">
    <citation type="journal article" date="2016" name="Front. Microbiol.">
        <title>Genome and transcriptome sequences reveal the specific parasitism of the nematophagous Purpureocillium lilacinum 36-1.</title>
        <authorList>
            <person name="Xie J."/>
            <person name="Li S."/>
            <person name="Mo C."/>
            <person name="Xiao X."/>
            <person name="Peng D."/>
            <person name="Wang G."/>
            <person name="Xiao Y."/>
        </authorList>
    </citation>
    <scope>NUCLEOTIDE SEQUENCE [LARGE SCALE GENOMIC DNA]</scope>
    <source>
        <strain evidence="2 3">36-1</strain>
    </source>
</reference>
<dbReference type="EMBL" id="LCWV01000001">
    <property type="protein sequence ID" value="PWI76702.1"/>
    <property type="molecule type" value="Genomic_DNA"/>
</dbReference>
<feature type="region of interest" description="Disordered" evidence="1">
    <location>
        <begin position="472"/>
        <end position="499"/>
    </location>
</feature>
<feature type="region of interest" description="Disordered" evidence="1">
    <location>
        <begin position="1"/>
        <end position="65"/>
    </location>
</feature>
<sequence>MHREPDSAAAKRRRPHPVRVVETSPLPLHSPSLRPPPVVGASNTKTRIASEDRPVPRTCQSQRERPVPPALLTPALQAGGCSLRNGVADQLLRSPRRRGITTYASDRGKWRQGRPSAGHDQALSPTLGWGRCGARSSEQASEQASTAPTDDTERHTTWFWASFTRPLSRTLSRALGQGMVGATKHECTKGGRAAGGLAANSGADEDSATRRRAYNCNEPRVQTTRARENGEIERCRGGGERRRRSVGRLPAFALDLTSPRRVINSRPPAARSTWLHLFSSLVTGTGTHINTVSGPPSFRSSLLPPPLRACPPAVRVSATNTISSSFSPSHAEGAFSKPRLLAGHWSAPHHVRARVCSSVCSISQHTTRRVKPAPVASGLLLLARVPLLPESSSSDSGNSRHSITYLPASARRSLTGTALACAAAPCRSRPQQLHTCPYLTLASTSTTRHANNIHLTTTTTTTAAAAAVNTRDAPPLLGPSASRRLPSPSPPLRMFASTR</sequence>
<gene>
    <name evidence="2" type="ORF">PCL_03896</name>
</gene>